<evidence type="ECO:0000313" key="8">
    <source>
        <dbReference type="Proteomes" id="UP000034799"/>
    </source>
</evidence>
<sequence length="178" mass="20173">MKQDKVQDFEKKVQELEKDLKALAGTIDRVEDEKLVMQNQLKKALADYSNLERDIEKRVELRSLQTKISIARALLNSLDDINFALVNSEKLDLNDEAKKWIEGIKATLFDIEKAVAQFNITKMDVKKGDKYDSNMHEALATVPEGEAGMIYDIVQPGFVLGDIIVRPARVVISQPKNN</sequence>
<comment type="subunit">
    <text evidence="3">Homodimer.</text>
</comment>
<keyword evidence="6" id="KW-0175">Coiled coil</keyword>
<evidence type="ECO:0000256" key="1">
    <source>
        <dbReference type="ARBA" id="ARBA00009054"/>
    </source>
</evidence>
<keyword evidence="3" id="KW-0963">Cytoplasm</keyword>
<comment type="function">
    <text evidence="3 4">Participates actively in the response to hyperosmotic and heat shock by preventing the aggregation of stress-denatured proteins, in association with DnaK and GrpE. It is the nucleotide exchange factor for DnaK and may function as a thermosensor. Unfolded proteins bind initially to DnaJ; upon interaction with the DnaJ-bound protein, DnaK hydrolyzes its bound ATP, resulting in the formation of a stable complex. GrpE releases ADP from DnaK; ATP binding to DnaK triggers the release of the substrate protein, thus completing the reaction cycle. Several rounds of ATP-dependent interactions between DnaJ, DnaK and GrpE are required for fully efficient folding.</text>
</comment>
<comment type="similarity">
    <text evidence="1 3 5">Belongs to the GrpE family.</text>
</comment>
<evidence type="ECO:0000313" key="7">
    <source>
        <dbReference type="EMBL" id="KKR05545.1"/>
    </source>
</evidence>
<dbReference type="PANTHER" id="PTHR21237">
    <property type="entry name" value="GRPE PROTEIN"/>
    <property type="match status" value="1"/>
</dbReference>
<evidence type="ECO:0000256" key="6">
    <source>
        <dbReference type="SAM" id="Coils"/>
    </source>
</evidence>
<protein>
    <recommendedName>
        <fullName evidence="3 4">Protein GrpE</fullName>
    </recommendedName>
    <alternativeName>
        <fullName evidence="3">HSP-70 cofactor</fullName>
    </alternativeName>
</protein>
<reference evidence="7 8" key="1">
    <citation type="journal article" date="2015" name="Nature">
        <title>rRNA introns, odd ribosomes, and small enigmatic genomes across a large radiation of phyla.</title>
        <authorList>
            <person name="Brown C.T."/>
            <person name="Hug L.A."/>
            <person name="Thomas B.C."/>
            <person name="Sharon I."/>
            <person name="Castelle C.J."/>
            <person name="Singh A."/>
            <person name="Wilkins M.J."/>
            <person name="Williams K.H."/>
            <person name="Banfield J.F."/>
        </authorList>
    </citation>
    <scope>NUCLEOTIDE SEQUENCE [LARGE SCALE GENOMIC DNA]</scope>
</reference>
<keyword evidence="2 3" id="KW-0143">Chaperone</keyword>
<evidence type="ECO:0000256" key="3">
    <source>
        <dbReference type="HAMAP-Rule" id="MF_01151"/>
    </source>
</evidence>
<dbReference type="GO" id="GO:0000774">
    <property type="term" value="F:adenyl-nucleotide exchange factor activity"/>
    <property type="evidence" value="ECO:0007669"/>
    <property type="project" value="InterPro"/>
</dbReference>
<proteinExistence type="inferred from homology"/>
<gene>
    <name evidence="3" type="primary">grpE</name>
    <name evidence="7" type="ORF">UT34_C0002G0052</name>
</gene>
<dbReference type="InterPro" id="IPR000740">
    <property type="entry name" value="GrpE"/>
</dbReference>
<evidence type="ECO:0000256" key="2">
    <source>
        <dbReference type="ARBA" id="ARBA00023186"/>
    </source>
</evidence>
<dbReference type="EMBL" id="LBWK01000002">
    <property type="protein sequence ID" value="KKR05545.1"/>
    <property type="molecule type" value="Genomic_DNA"/>
</dbReference>
<dbReference type="PRINTS" id="PR00773">
    <property type="entry name" value="GRPEPROTEIN"/>
</dbReference>
<dbReference type="GO" id="GO:0005737">
    <property type="term" value="C:cytoplasm"/>
    <property type="evidence" value="ECO:0007669"/>
    <property type="project" value="UniProtKB-SubCell"/>
</dbReference>
<evidence type="ECO:0000256" key="5">
    <source>
        <dbReference type="RuleBase" id="RU004478"/>
    </source>
</evidence>
<dbReference type="Gene3D" id="3.90.20.20">
    <property type="match status" value="1"/>
</dbReference>
<dbReference type="STRING" id="1619100.UT34_C0002G0052"/>
<dbReference type="Pfam" id="PF01025">
    <property type="entry name" value="GrpE"/>
    <property type="match status" value="1"/>
</dbReference>
<dbReference type="PANTHER" id="PTHR21237:SF23">
    <property type="entry name" value="GRPE PROTEIN HOMOLOG, MITOCHONDRIAL"/>
    <property type="match status" value="1"/>
</dbReference>
<keyword evidence="3 4" id="KW-0346">Stress response</keyword>
<name>A0A0G0Q555_9BACT</name>
<comment type="subcellular location">
    <subcellularLocation>
        <location evidence="3">Cytoplasm</location>
    </subcellularLocation>
</comment>
<dbReference type="GO" id="GO:0042803">
    <property type="term" value="F:protein homodimerization activity"/>
    <property type="evidence" value="ECO:0007669"/>
    <property type="project" value="InterPro"/>
</dbReference>
<dbReference type="GO" id="GO:0051082">
    <property type="term" value="F:unfolded protein binding"/>
    <property type="evidence" value="ECO:0007669"/>
    <property type="project" value="TreeGrafter"/>
</dbReference>
<comment type="caution">
    <text evidence="7">The sequence shown here is derived from an EMBL/GenBank/DDBJ whole genome shotgun (WGS) entry which is preliminary data.</text>
</comment>
<dbReference type="GO" id="GO:0006457">
    <property type="term" value="P:protein folding"/>
    <property type="evidence" value="ECO:0007669"/>
    <property type="project" value="InterPro"/>
</dbReference>
<dbReference type="GO" id="GO:0051087">
    <property type="term" value="F:protein-folding chaperone binding"/>
    <property type="evidence" value="ECO:0007669"/>
    <property type="project" value="InterPro"/>
</dbReference>
<evidence type="ECO:0000256" key="4">
    <source>
        <dbReference type="RuleBase" id="RU000639"/>
    </source>
</evidence>
<dbReference type="Proteomes" id="UP000034799">
    <property type="component" value="Unassembled WGS sequence"/>
</dbReference>
<organism evidence="7 8">
    <name type="scientific">candidate division WS6 bacterium GW2011_GWF2_39_15</name>
    <dbReference type="NCBI Taxonomy" id="1619100"/>
    <lineage>
        <taxon>Bacteria</taxon>
        <taxon>Candidatus Dojkabacteria</taxon>
    </lineage>
</organism>
<dbReference type="PROSITE" id="PS01071">
    <property type="entry name" value="GRPE"/>
    <property type="match status" value="1"/>
</dbReference>
<feature type="coiled-coil region" evidence="6">
    <location>
        <begin position="6"/>
        <end position="54"/>
    </location>
</feature>
<dbReference type="Gene3D" id="2.30.22.10">
    <property type="entry name" value="Head domain of nucleotide exchange factor GrpE"/>
    <property type="match status" value="1"/>
</dbReference>
<dbReference type="SUPFAM" id="SSF51064">
    <property type="entry name" value="Head domain of nucleotide exchange factor GrpE"/>
    <property type="match status" value="1"/>
</dbReference>
<dbReference type="AlphaFoldDB" id="A0A0G0Q555"/>
<dbReference type="SUPFAM" id="SSF58014">
    <property type="entry name" value="Coiled-coil domain of nucleotide exchange factor GrpE"/>
    <property type="match status" value="1"/>
</dbReference>
<accession>A0A0G0Q555</accession>
<dbReference type="InterPro" id="IPR013805">
    <property type="entry name" value="GrpE_CC"/>
</dbReference>
<dbReference type="HAMAP" id="MF_01151">
    <property type="entry name" value="GrpE"/>
    <property type="match status" value="1"/>
</dbReference>
<dbReference type="InterPro" id="IPR009012">
    <property type="entry name" value="GrpE_head"/>
</dbReference>